<name>A0A8S5UKI0_9CAUD</name>
<dbReference type="EMBL" id="BK016098">
    <property type="protein sequence ID" value="DAF94924.1"/>
    <property type="molecule type" value="Genomic_DNA"/>
</dbReference>
<proteinExistence type="predicted"/>
<organism evidence="1">
    <name type="scientific">Ackermannviridae sp. ctkHJ36</name>
    <dbReference type="NCBI Taxonomy" id="2825754"/>
    <lineage>
        <taxon>Viruses</taxon>
        <taxon>Duplodnaviria</taxon>
        <taxon>Heunggongvirae</taxon>
        <taxon>Uroviricota</taxon>
        <taxon>Caudoviricetes</taxon>
        <taxon>Pantevenvirales</taxon>
        <taxon>Ackermannviridae</taxon>
    </lineage>
</organism>
<evidence type="ECO:0000313" key="1">
    <source>
        <dbReference type="EMBL" id="DAF94924.1"/>
    </source>
</evidence>
<reference evidence="1" key="1">
    <citation type="journal article" date="2021" name="Proc. Natl. Acad. Sci. U.S.A.">
        <title>A Catalog of Tens of Thousands of Viruses from Human Metagenomes Reveals Hidden Associations with Chronic Diseases.</title>
        <authorList>
            <person name="Tisza M.J."/>
            <person name="Buck C.B."/>
        </authorList>
    </citation>
    <scope>NUCLEOTIDE SEQUENCE</scope>
    <source>
        <strain evidence="1">CtkHJ36</strain>
    </source>
</reference>
<accession>A0A8S5UKI0</accession>
<sequence>MAFTKITDEDLLNKGVIGLPDTPGLSTSEMQAKFEQTAREVIVPKFNQLVDDLSNPSAASQIGANGKNRTVQGHIDNLENPHNVTAEQVGAYTKDQTEKAISDRISQIGSADMTQAMYDPTGRHRDIFAYADSRGVSTYTHTKMDNVHHFNGSGMSGRVKMTDNVEAGDTAMMGGKEVPAYVGAETFADALAGESITGRWLSFVWDGTQINFNGGGGLSNTKLALATADTGDVISGKKFYSGDKTIKTGSILPRNTVGQNGTVGLSQFLTGVAVSKANSKNTQTNNNLDKVSRLCLQPPAGFYNGNTYVGETFAKVASTIGLNEGNLCAGSSVLDVTGRGHAVAMFATVGDNRWSGGSQNRLKLAYTVGGTSGFGGWGCWLPAGTYRVCGAIDGLKGCYIADAGNLATRIYNAEREYASSVWGGQGTFTLNGSQWVSVTSGSTSYSEDAGVCIYRV</sequence>
<protein>
    <submittedName>
        <fullName evidence="1">Uncharacterized protein</fullName>
    </submittedName>
</protein>